<dbReference type="PANTHER" id="PTHR33103">
    <property type="entry name" value="OS01G0153900 PROTEIN"/>
    <property type="match status" value="1"/>
</dbReference>
<feature type="region of interest" description="Disordered" evidence="1">
    <location>
        <begin position="414"/>
        <end position="454"/>
    </location>
</feature>
<organism evidence="2 3">
    <name type="scientific">Quercus lobata</name>
    <name type="common">Valley oak</name>
    <dbReference type="NCBI Taxonomy" id="97700"/>
    <lineage>
        <taxon>Eukaryota</taxon>
        <taxon>Viridiplantae</taxon>
        <taxon>Streptophyta</taxon>
        <taxon>Embryophyta</taxon>
        <taxon>Tracheophyta</taxon>
        <taxon>Spermatophyta</taxon>
        <taxon>Magnoliopsida</taxon>
        <taxon>eudicotyledons</taxon>
        <taxon>Gunneridae</taxon>
        <taxon>Pentapetalae</taxon>
        <taxon>rosids</taxon>
        <taxon>fabids</taxon>
        <taxon>Fagales</taxon>
        <taxon>Fagaceae</taxon>
        <taxon>Quercus</taxon>
    </lineage>
</organism>
<protein>
    <submittedName>
        <fullName evidence="2">Uncharacterized protein</fullName>
    </submittedName>
</protein>
<dbReference type="InterPro" id="IPR007750">
    <property type="entry name" value="DUF674"/>
</dbReference>
<evidence type="ECO:0000256" key="1">
    <source>
        <dbReference type="SAM" id="MobiDB-lite"/>
    </source>
</evidence>
<accession>A0A7N2KQY6</accession>
<dbReference type="PANTHER" id="PTHR33103:SF19">
    <property type="entry name" value="OS09G0544700 PROTEIN"/>
    <property type="match status" value="1"/>
</dbReference>
<dbReference type="Proteomes" id="UP000594261">
    <property type="component" value="Chromosome 1"/>
</dbReference>
<reference evidence="2" key="2">
    <citation type="submission" date="2021-01" db="UniProtKB">
        <authorList>
            <consortium name="EnsemblPlants"/>
        </authorList>
    </citation>
    <scope>IDENTIFICATION</scope>
</reference>
<dbReference type="Gramene" id="QL01p054801:mrna">
    <property type="protein sequence ID" value="QL01p054801:mrna"/>
    <property type="gene ID" value="QL01p054801"/>
</dbReference>
<dbReference type="AlphaFoldDB" id="A0A7N2KQY6"/>
<sequence>METALPISSKVSLKLFIHKSTNRVLFAEAGKDFVDFFVNILRIPVGNLITILKPDIMLGSLVKIHDSIINLSPSIGSLMHSGLHCHPSNGVKEAPYLVMDDLEVKPLSTVSLLTLFNEFHVKDGDLEEKVVEMGRDEQNMDNGKRPQMEEADLTNPEILKYYFLLCNEIFPDAKKMGIQEFKCIKKELNERFNLDFRIVDVVNKYREIYYKWQIWENFVNNKEFVLARASCTADVSWLQSKSEECLDTISVDKEGQPSIGLLKFVFGSSANGSKGSDSLKPTATVHEHVGDSSRDLEFHEPKTNSSNEEISLLDDRHNISESSKCVRLGGYCPKRIKMNGSRWTRTALEDDVFQGRKTLRLVSKTCGLMSNKHFYLFTGRLLMNPRERSWFYFVKPSLRLRYLEKQFKKFSADRVIPEPTQPTGADPTVPPLAPTEASDLKENPRLSPWTLTNN</sequence>
<name>A0A7N2KQY6_QUELO</name>
<dbReference type="InParanoid" id="A0A7N2KQY6"/>
<dbReference type="Pfam" id="PF05056">
    <property type="entry name" value="DUF674"/>
    <property type="match status" value="2"/>
</dbReference>
<evidence type="ECO:0000313" key="2">
    <source>
        <dbReference type="EnsemblPlants" id="QL01p054801:mrna"/>
    </source>
</evidence>
<dbReference type="EnsemblPlants" id="QL01p054801:mrna">
    <property type="protein sequence ID" value="QL01p054801:mrna"/>
    <property type="gene ID" value="QL01p054801"/>
</dbReference>
<keyword evidence="3" id="KW-1185">Reference proteome</keyword>
<reference evidence="2 3" key="1">
    <citation type="journal article" date="2016" name="G3 (Bethesda)">
        <title>First Draft Assembly and Annotation of the Genome of a California Endemic Oak Quercus lobata Nee (Fagaceae).</title>
        <authorList>
            <person name="Sork V.L."/>
            <person name="Fitz-Gibbon S.T."/>
            <person name="Puiu D."/>
            <person name="Crepeau M."/>
            <person name="Gugger P.F."/>
            <person name="Sherman R."/>
            <person name="Stevens K."/>
            <person name="Langley C.H."/>
            <person name="Pellegrini M."/>
            <person name="Salzberg S.L."/>
        </authorList>
    </citation>
    <scope>NUCLEOTIDE SEQUENCE [LARGE SCALE GENOMIC DNA]</scope>
    <source>
        <strain evidence="2 3">cv. SW786</strain>
    </source>
</reference>
<dbReference type="EMBL" id="LRBV02000001">
    <property type="status" value="NOT_ANNOTATED_CDS"/>
    <property type="molecule type" value="Genomic_DNA"/>
</dbReference>
<evidence type="ECO:0000313" key="3">
    <source>
        <dbReference type="Proteomes" id="UP000594261"/>
    </source>
</evidence>
<proteinExistence type="predicted"/>